<dbReference type="AlphaFoldDB" id="A0A1B6NVJ9"/>
<gene>
    <name evidence="2" type="ORF">MGSAQ_001029</name>
</gene>
<proteinExistence type="predicted"/>
<feature type="region of interest" description="Disordered" evidence="1">
    <location>
        <begin position="1"/>
        <end position="22"/>
    </location>
</feature>
<sequence>MNKPFSKSATTPNVMLSDSSGVNCSPPLSCDTGSVGGSVARSISCPSVPNAVVTLRTLL</sequence>
<dbReference type="EMBL" id="AYSL01000517">
    <property type="protein sequence ID" value="KTF07475.1"/>
    <property type="molecule type" value="Genomic_DNA"/>
</dbReference>
<comment type="caution">
    <text evidence="2">The sequence shown here is derived from an EMBL/GenBank/DDBJ whole genome shotgun (WGS) entry which is preliminary data.</text>
</comment>
<name>A0A1B6NVJ9_9ZZZZ</name>
<evidence type="ECO:0000313" key="2">
    <source>
        <dbReference type="EMBL" id="KTF07475.1"/>
    </source>
</evidence>
<protein>
    <submittedName>
        <fullName evidence="2">Uncharacterized protein</fullName>
    </submittedName>
</protein>
<reference evidence="2" key="1">
    <citation type="submission" date="2013-11" db="EMBL/GenBank/DDBJ databases">
        <title>Microbial diversity, functional groups and degradation webs in Northern and Southern Mediterranean and Red Sea marine crude oil polluted sites.</title>
        <authorList>
            <person name="Daffonchio D."/>
            <person name="Mapelli F."/>
            <person name="Ferrer M."/>
            <person name="Richter M."/>
            <person name="Cherif A."/>
            <person name="Malkawi H.I."/>
            <person name="Yakimov M.M."/>
            <person name="Abdel-Fattah Y.R."/>
            <person name="Blaghen M."/>
            <person name="Golyshin P.N."/>
            <person name="Kalogerakis N."/>
            <person name="Boon N."/>
            <person name="Magagnini M."/>
            <person name="Fava F."/>
        </authorList>
    </citation>
    <scope>NUCLEOTIDE SEQUENCE</scope>
</reference>
<evidence type="ECO:0000256" key="1">
    <source>
        <dbReference type="SAM" id="MobiDB-lite"/>
    </source>
</evidence>
<organism evidence="2">
    <name type="scientific">marine sediment metagenome</name>
    <dbReference type="NCBI Taxonomy" id="412755"/>
    <lineage>
        <taxon>unclassified sequences</taxon>
        <taxon>metagenomes</taxon>
        <taxon>ecological metagenomes</taxon>
    </lineage>
</organism>
<accession>A0A1B6NVJ9</accession>